<evidence type="ECO:0000256" key="1">
    <source>
        <dbReference type="ARBA" id="ARBA00005854"/>
    </source>
</evidence>
<dbReference type="Pfam" id="PF02826">
    <property type="entry name" value="2-Hacid_dh_C"/>
    <property type="match status" value="1"/>
</dbReference>
<feature type="domain" description="D-isomer specific 2-hydroxyacid dehydrogenase NAD-binding" evidence="6">
    <location>
        <begin position="110"/>
        <end position="298"/>
    </location>
</feature>
<dbReference type="RefSeq" id="WP_284197262.1">
    <property type="nucleotide sequence ID" value="NZ_BSOG01000003.1"/>
</dbReference>
<organism evidence="7 8">
    <name type="scientific">Chitinimonas prasina</name>
    <dbReference type="NCBI Taxonomy" id="1434937"/>
    <lineage>
        <taxon>Bacteria</taxon>
        <taxon>Pseudomonadati</taxon>
        <taxon>Pseudomonadota</taxon>
        <taxon>Betaproteobacteria</taxon>
        <taxon>Neisseriales</taxon>
        <taxon>Chitinibacteraceae</taxon>
        <taxon>Chitinimonas</taxon>
    </lineage>
</organism>
<name>A0ABQ5YHY8_9NEIS</name>
<dbReference type="InterPro" id="IPR029752">
    <property type="entry name" value="D-isomer_DH_CS1"/>
</dbReference>
<feature type="domain" description="D-isomer specific 2-hydroxyacid dehydrogenase catalytic" evidence="5">
    <location>
        <begin position="5"/>
        <end position="329"/>
    </location>
</feature>
<evidence type="ECO:0000256" key="2">
    <source>
        <dbReference type="ARBA" id="ARBA00023002"/>
    </source>
</evidence>
<reference evidence="8" key="1">
    <citation type="journal article" date="2019" name="Int. J. Syst. Evol. Microbiol.">
        <title>The Global Catalogue of Microorganisms (GCM) 10K type strain sequencing project: providing services to taxonomists for standard genome sequencing and annotation.</title>
        <authorList>
            <consortium name="The Broad Institute Genomics Platform"/>
            <consortium name="The Broad Institute Genome Sequencing Center for Infectious Disease"/>
            <person name="Wu L."/>
            <person name="Ma J."/>
        </authorList>
    </citation>
    <scope>NUCLEOTIDE SEQUENCE [LARGE SCALE GENOMIC DNA]</scope>
    <source>
        <strain evidence="8">NBRC 110044</strain>
    </source>
</reference>
<dbReference type="PROSITE" id="PS00670">
    <property type="entry name" value="D_2_HYDROXYACID_DH_2"/>
    <property type="match status" value="1"/>
</dbReference>
<dbReference type="InterPro" id="IPR058205">
    <property type="entry name" value="D-LDH-like"/>
</dbReference>
<keyword evidence="2 4" id="KW-0560">Oxidoreductase</keyword>
<dbReference type="SUPFAM" id="SSF52283">
    <property type="entry name" value="Formate/glycerate dehydrogenase catalytic domain-like"/>
    <property type="match status" value="1"/>
</dbReference>
<keyword evidence="3" id="KW-0520">NAD</keyword>
<comment type="caution">
    <text evidence="7">The sequence shown here is derived from an EMBL/GenBank/DDBJ whole genome shotgun (WGS) entry which is preliminary data.</text>
</comment>
<keyword evidence="8" id="KW-1185">Reference proteome</keyword>
<dbReference type="PANTHER" id="PTHR43026:SF1">
    <property type="entry name" value="2-HYDROXYACID DEHYDROGENASE HOMOLOG 1-RELATED"/>
    <property type="match status" value="1"/>
</dbReference>
<evidence type="ECO:0000256" key="3">
    <source>
        <dbReference type="ARBA" id="ARBA00023027"/>
    </source>
</evidence>
<dbReference type="InterPro" id="IPR006140">
    <property type="entry name" value="D-isomer_DH_NAD-bd"/>
</dbReference>
<dbReference type="CDD" id="cd12183">
    <property type="entry name" value="LDH_like_2"/>
    <property type="match status" value="1"/>
</dbReference>
<dbReference type="PROSITE" id="PS00065">
    <property type="entry name" value="D_2_HYDROXYACID_DH_1"/>
    <property type="match status" value="1"/>
</dbReference>
<evidence type="ECO:0000313" key="7">
    <source>
        <dbReference type="EMBL" id="GLR14186.1"/>
    </source>
</evidence>
<dbReference type="PROSITE" id="PS00671">
    <property type="entry name" value="D_2_HYDROXYACID_DH_3"/>
    <property type="match status" value="1"/>
</dbReference>
<evidence type="ECO:0000259" key="5">
    <source>
        <dbReference type="Pfam" id="PF00389"/>
    </source>
</evidence>
<gene>
    <name evidence="7" type="primary">ldhA</name>
    <name evidence="7" type="ORF">GCM10007907_29760</name>
</gene>
<dbReference type="SUPFAM" id="SSF51735">
    <property type="entry name" value="NAD(P)-binding Rossmann-fold domains"/>
    <property type="match status" value="1"/>
</dbReference>
<dbReference type="Gene3D" id="3.40.50.720">
    <property type="entry name" value="NAD(P)-binding Rossmann-like Domain"/>
    <property type="match status" value="2"/>
</dbReference>
<dbReference type="InterPro" id="IPR036291">
    <property type="entry name" value="NAD(P)-bd_dom_sf"/>
</dbReference>
<sequence>MKLAVFDTHSYDQQALSVANVRHGHEIVFFEPRLHAATAALAAGFAAVCPFVNCRLDAATLQQLSQGGTRLVALRAAGYNGIDLAAAKALGITVVRVPAYSPHAVAEHAFALLLTLVRKTHRAYNRVREADFSLDGLVGFDLHGKTLGIIGTGRIGRVAARIATGFGCRVLLCDPQSDPAFARQLDASYCELPQLLAQSDIISLHLPLTPDSHHLINAESLARCKPGAILVNTSRGGLIDTPALIAALKRGQLGGVALDVYELEEGVFFQDWSGTGLADDQLARLTTFPNVLISSHQGFLTREALANIAETTLENVRAFAAGETLTNAISC</sequence>
<comment type="similarity">
    <text evidence="1 4">Belongs to the D-isomer specific 2-hydroxyacid dehydrogenase family.</text>
</comment>
<dbReference type="EMBL" id="BSOG01000003">
    <property type="protein sequence ID" value="GLR14186.1"/>
    <property type="molecule type" value="Genomic_DNA"/>
</dbReference>
<evidence type="ECO:0000313" key="8">
    <source>
        <dbReference type="Proteomes" id="UP001156706"/>
    </source>
</evidence>
<dbReference type="PANTHER" id="PTHR43026">
    <property type="entry name" value="2-HYDROXYACID DEHYDROGENASE HOMOLOG 1-RELATED"/>
    <property type="match status" value="1"/>
</dbReference>
<dbReference type="Proteomes" id="UP001156706">
    <property type="component" value="Unassembled WGS sequence"/>
</dbReference>
<evidence type="ECO:0000259" key="6">
    <source>
        <dbReference type="Pfam" id="PF02826"/>
    </source>
</evidence>
<evidence type="ECO:0000256" key="4">
    <source>
        <dbReference type="RuleBase" id="RU003719"/>
    </source>
</evidence>
<protein>
    <submittedName>
        <fullName evidence="7">Lactate dehydrogenase</fullName>
    </submittedName>
</protein>
<dbReference type="InterPro" id="IPR029753">
    <property type="entry name" value="D-isomer_DH_CS"/>
</dbReference>
<dbReference type="Pfam" id="PF00389">
    <property type="entry name" value="2-Hacid_dh"/>
    <property type="match status" value="1"/>
</dbReference>
<dbReference type="InterPro" id="IPR006139">
    <property type="entry name" value="D-isomer_2_OHA_DH_cat_dom"/>
</dbReference>
<accession>A0ABQ5YHY8</accession>
<proteinExistence type="inferred from homology"/>